<evidence type="ECO:0000313" key="3">
    <source>
        <dbReference type="Proteomes" id="UP001596147"/>
    </source>
</evidence>
<protein>
    <submittedName>
        <fullName evidence="2">Phosphotransferase</fullName>
    </submittedName>
</protein>
<sequence length="329" mass="38831">MNLSISEKIVSSWAKRNSVPLGLCAKNIKATYIWNPGGFVNQSYQITDGETKLHVKFVKEEMVSSLLQWKLVNKQLTKNYFAPKLVFEIKEEVLQGYPYGLVFEYFDGKALYTISNPLPFVQKIIPLLNKLHQDHYLKELISLNRAVTYADTFKEEYITRFKEDLDIITQGKQLLYFVKDNTIDWMQKEVDNIQEMVLSHPNFQEEATDVVHNDIGWQNVLIQQHNYCIIDWDNLTLAGDAAMDYSVFLWPLYKTTNFSYIRDYIEQIVGKNMMERMALYFRAKLLDEVIDVLADYIEAEEFPEVKQQTQKRAREIHQRAIQEYRKLYN</sequence>
<feature type="domain" description="Aminoglycoside phosphotransferase" evidence="1">
    <location>
        <begin position="36"/>
        <end position="278"/>
    </location>
</feature>
<accession>A0ABW0LCD9</accession>
<dbReference type="InterPro" id="IPR002575">
    <property type="entry name" value="Aminoglycoside_PTrfase"/>
</dbReference>
<dbReference type="InterPro" id="IPR011009">
    <property type="entry name" value="Kinase-like_dom_sf"/>
</dbReference>
<dbReference type="RefSeq" id="WP_382347160.1">
    <property type="nucleotide sequence ID" value="NZ_JBHSMC010000001.1"/>
</dbReference>
<dbReference type="Proteomes" id="UP001596147">
    <property type="component" value="Unassembled WGS sequence"/>
</dbReference>
<dbReference type="EMBL" id="JBHSMC010000001">
    <property type="protein sequence ID" value="MFC5463543.1"/>
    <property type="molecule type" value="Genomic_DNA"/>
</dbReference>
<name>A0ABW0LCD9_9BACI</name>
<evidence type="ECO:0000259" key="1">
    <source>
        <dbReference type="Pfam" id="PF01636"/>
    </source>
</evidence>
<reference evidence="3" key="1">
    <citation type="journal article" date="2019" name="Int. J. Syst. Evol. Microbiol.">
        <title>The Global Catalogue of Microorganisms (GCM) 10K type strain sequencing project: providing services to taxonomists for standard genome sequencing and annotation.</title>
        <authorList>
            <consortium name="The Broad Institute Genomics Platform"/>
            <consortium name="The Broad Institute Genome Sequencing Center for Infectious Disease"/>
            <person name="Wu L."/>
            <person name="Ma J."/>
        </authorList>
    </citation>
    <scope>NUCLEOTIDE SEQUENCE [LARGE SCALE GENOMIC DNA]</scope>
    <source>
        <strain evidence="3">CGMCC 1.12237</strain>
    </source>
</reference>
<keyword evidence="3" id="KW-1185">Reference proteome</keyword>
<comment type="caution">
    <text evidence="2">The sequence shown here is derived from an EMBL/GenBank/DDBJ whole genome shotgun (WGS) entry which is preliminary data.</text>
</comment>
<evidence type="ECO:0000313" key="2">
    <source>
        <dbReference type="EMBL" id="MFC5463543.1"/>
    </source>
</evidence>
<proteinExistence type="predicted"/>
<dbReference type="SUPFAM" id="SSF56112">
    <property type="entry name" value="Protein kinase-like (PK-like)"/>
    <property type="match status" value="1"/>
</dbReference>
<dbReference type="Gene3D" id="3.90.1200.10">
    <property type="match status" value="1"/>
</dbReference>
<gene>
    <name evidence="2" type="ORF">ACFPM4_02115</name>
</gene>
<dbReference type="Pfam" id="PF01636">
    <property type="entry name" value="APH"/>
    <property type="match status" value="1"/>
</dbReference>
<organism evidence="2 3">
    <name type="scientific">Lederbergia graminis</name>
    <dbReference type="NCBI Taxonomy" id="735518"/>
    <lineage>
        <taxon>Bacteria</taxon>
        <taxon>Bacillati</taxon>
        <taxon>Bacillota</taxon>
        <taxon>Bacilli</taxon>
        <taxon>Bacillales</taxon>
        <taxon>Bacillaceae</taxon>
        <taxon>Lederbergia</taxon>
    </lineage>
</organism>